<keyword evidence="1" id="KW-0378">Hydrolase</keyword>
<dbReference type="Proteomes" id="UP001589575">
    <property type="component" value="Unassembled WGS sequence"/>
</dbReference>
<name>A0ABV5G5Z0_9MICC</name>
<evidence type="ECO:0000313" key="3">
    <source>
        <dbReference type="EMBL" id="MFB9074029.1"/>
    </source>
</evidence>
<dbReference type="InterPro" id="IPR005754">
    <property type="entry name" value="Sortase"/>
</dbReference>
<protein>
    <submittedName>
        <fullName evidence="3">Sortase domain-bontaining protein</fullName>
    </submittedName>
</protein>
<gene>
    <name evidence="3" type="ORF">ACFFX0_23675</name>
</gene>
<proteinExistence type="predicted"/>
<evidence type="ECO:0000256" key="2">
    <source>
        <dbReference type="SAM" id="MobiDB-lite"/>
    </source>
</evidence>
<feature type="compositionally biased region" description="Low complexity" evidence="2">
    <location>
        <begin position="57"/>
        <end position="113"/>
    </location>
</feature>
<accession>A0ABV5G5Z0</accession>
<keyword evidence="4" id="KW-1185">Reference proteome</keyword>
<organism evidence="3 4">
    <name type="scientific">Citricoccus parietis</name>
    <dbReference type="NCBI Taxonomy" id="592307"/>
    <lineage>
        <taxon>Bacteria</taxon>
        <taxon>Bacillati</taxon>
        <taxon>Actinomycetota</taxon>
        <taxon>Actinomycetes</taxon>
        <taxon>Micrococcales</taxon>
        <taxon>Micrococcaceae</taxon>
        <taxon>Citricoccus</taxon>
    </lineage>
</organism>
<dbReference type="InterPro" id="IPR023365">
    <property type="entry name" value="Sortase_dom-sf"/>
</dbReference>
<feature type="region of interest" description="Disordered" evidence="2">
    <location>
        <begin position="57"/>
        <end position="131"/>
    </location>
</feature>
<dbReference type="CDD" id="cd05829">
    <property type="entry name" value="Sortase_F"/>
    <property type="match status" value="1"/>
</dbReference>
<dbReference type="SUPFAM" id="SSF63817">
    <property type="entry name" value="Sortase"/>
    <property type="match status" value="1"/>
</dbReference>
<dbReference type="InterPro" id="IPR042001">
    <property type="entry name" value="Sortase_F"/>
</dbReference>
<evidence type="ECO:0000256" key="1">
    <source>
        <dbReference type="ARBA" id="ARBA00022801"/>
    </source>
</evidence>
<feature type="region of interest" description="Disordered" evidence="2">
    <location>
        <begin position="1"/>
        <end position="36"/>
    </location>
</feature>
<evidence type="ECO:0000313" key="4">
    <source>
        <dbReference type="Proteomes" id="UP001589575"/>
    </source>
</evidence>
<comment type="caution">
    <text evidence="3">The sequence shown here is derived from an EMBL/GenBank/DDBJ whole genome shotgun (WGS) entry which is preliminary data.</text>
</comment>
<reference evidence="3 4" key="1">
    <citation type="submission" date="2024-09" db="EMBL/GenBank/DDBJ databases">
        <authorList>
            <person name="Sun Q."/>
            <person name="Mori K."/>
        </authorList>
    </citation>
    <scope>NUCLEOTIDE SEQUENCE [LARGE SCALE GENOMIC DNA]</scope>
    <source>
        <strain evidence="3 4">CCM 7609</strain>
    </source>
</reference>
<dbReference type="EMBL" id="JBHMFI010000001">
    <property type="protein sequence ID" value="MFB9074029.1"/>
    <property type="molecule type" value="Genomic_DNA"/>
</dbReference>
<feature type="compositionally biased region" description="Low complexity" evidence="2">
    <location>
        <begin position="9"/>
        <end position="20"/>
    </location>
</feature>
<dbReference type="Gene3D" id="2.40.260.10">
    <property type="entry name" value="Sortase"/>
    <property type="match status" value="1"/>
</dbReference>
<sequence>MPSPWPPWVAARGRSAAVRAGPERPEAVHTMKSPTTGRRAVLAGCAATALVLIASCSAPQGPSGAESAGPGESSASAMAGPSATVSPTQTQAQTPAPTTSPSAAASDSTATTDPPEPEPETLPASEPTTISVPGINVESEVMQLGLQENGMIEVPPYNLGSPAGWFVHSPTPGEVGPSVILGHRNGIEGGPGIFADLPQTEVGDSIEVTRQDGSVASFTVYRTELFRKDEGFPTLEVYGNTEGPEIRLITCDGLNEETGMLEDNFIVYATLDT</sequence>
<dbReference type="Pfam" id="PF04203">
    <property type="entry name" value="Sortase"/>
    <property type="match status" value="1"/>
</dbReference>